<dbReference type="Gene3D" id="1.25.10.10">
    <property type="entry name" value="Leucine-rich Repeat Variant"/>
    <property type="match status" value="1"/>
</dbReference>
<feature type="region of interest" description="Disordered" evidence="1">
    <location>
        <begin position="97"/>
        <end position="116"/>
    </location>
</feature>
<dbReference type="GO" id="GO:0005783">
    <property type="term" value="C:endoplasmic reticulum"/>
    <property type="evidence" value="ECO:0007669"/>
    <property type="project" value="TreeGrafter"/>
</dbReference>
<dbReference type="PANTHER" id="PTHR19316:SF18">
    <property type="entry name" value="HSP70-BINDING PROTEIN 1"/>
    <property type="match status" value="1"/>
</dbReference>
<dbReference type="GO" id="GO:0000774">
    <property type="term" value="F:adenyl-nucleotide exchange factor activity"/>
    <property type="evidence" value="ECO:0007669"/>
    <property type="project" value="TreeGrafter"/>
</dbReference>
<dbReference type="Proteomes" id="UP001151516">
    <property type="component" value="Unassembled WGS sequence"/>
</dbReference>
<protein>
    <submittedName>
        <fullName evidence="3">Nucleotide exchange factor sil1</fullName>
    </submittedName>
</protein>
<dbReference type="InterPro" id="IPR011989">
    <property type="entry name" value="ARM-like"/>
</dbReference>
<dbReference type="OrthoDB" id="448649at2759"/>
<dbReference type="EMBL" id="JANBTX010000049">
    <property type="protein sequence ID" value="KAJ2688324.1"/>
    <property type="molecule type" value="Genomic_DNA"/>
</dbReference>
<comment type="caution">
    <text evidence="3">The sequence shown here is derived from an EMBL/GenBank/DDBJ whole genome shotgun (WGS) entry which is preliminary data.</text>
</comment>
<evidence type="ECO:0000256" key="1">
    <source>
        <dbReference type="SAM" id="MobiDB-lite"/>
    </source>
</evidence>
<proteinExistence type="predicted"/>
<dbReference type="InterPro" id="IPR050693">
    <property type="entry name" value="Hsp70_NEF-Inhibitors"/>
</dbReference>
<evidence type="ECO:0000313" key="3">
    <source>
        <dbReference type="EMBL" id="KAJ2688324.1"/>
    </source>
</evidence>
<dbReference type="AlphaFoldDB" id="A0A9W8GKF6"/>
<sequence length="396" mass="43395">MVRLSVYSRLAIAVLFAAAAATADKRQSTDDSQVCTTDANGHQVCYPRLFNATDEFQAVLPGQDLPPGLHVQIDMSSGERLAKLMAPEPGKDLAVAAVPDDKPANSPKDHSRQRGFGSGYKPAAAEGFQTHIDSVVELSASMDRSQTDFLHNTLLAMEDLVHDTRYADELIHRPKGAASLLRLSDTNAMWPATIRQLASVVLGAALQNNPKAQESLFADGVLPLFIDNVVRETDARALGKHVFALSALVRGNNQALAEFAGERLRSLRAPLTVVGDRRVRDSAEVRVVRLVEDVLNSELHPDFLESAEKMKKVFAASASAWCGELADRLRKELVEPRSEYYERPLAYAHALQVLRSQYPDECSLSSELQHLARSKATQIGNDESAIDYRQALSELV</sequence>
<name>A0A9W8GKF6_9FUNG</name>
<accession>A0A9W8GKF6</accession>
<dbReference type="PANTHER" id="PTHR19316">
    <property type="entry name" value="PROTEIN FOLDING REGULATOR"/>
    <property type="match status" value="1"/>
</dbReference>
<feature type="signal peptide" evidence="2">
    <location>
        <begin position="1"/>
        <end position="23"/>
    </location>
</feature>
<keyword evidence="2" id="KW-0732">Signal</keyword>
<keyword evidence="4" id="KW-1185">Reference proteome</keyword>
<dbReference type="InterPro" id="IPR016024">
    <property type="entry name" value="ARM-type_fold"/>
</dbReference>
<organism evidence="3 4">
    <name type="scientific">Coemansia spiralis</name>
    <dbReference type="NCBI Taxonomy" id="417178"/>
    <lineage>
        <taxon>Eukaryota</taxon>
        <taxon>Fungi</taxon>
        <taxon>Fungi incertae sedis</taxon>
        <taxon>Zoopagomycota</taxon>
        <taxon>Kickxellomycotina</taxon>
        <taxon>Kickxellomycetes</taxon>
        <taxon>Kickxellales</taxon>
        <taxon>Kickxellaceae</taxon>
        <taxon>Coemansia</taxon>
    </lineage>
</organism>
<reference evidence="3" key="1">
    <citation type="submission" date="2022-07" db="EMBL/GenBank/DDBJ databases">
        <title>Phylogenomic reconstructions and comparative analyses of Kickxellomycotina fungi.</title>
        <authorList>
            <person name="Reynolds N.K."/>
            <person name="Stajich J.E."/>
            <person name="Barry K."/>
            <person name="Grigoriev I.V."/>
            <person name="Crous P."/>
            <person name="Smith M.E."/>
        </authorList>
    </citation>
    <scope>NUCLEOTIDE SEQUENCE</scope>
    <source>
        <strain evidence="3">CBS 109367</strain>
    </source>
</reference>
<gene>
    <name evidence="3" type="primary">SIL1</name>
    <name evidence="3" type="ORF">IWW39_002287</name>
</gene>
<feature type="chain" id="PRO_5040980956" evidence="2">
    <location>
        <begin position="24"/>
        <end position="396"/>
    </location>
</feature>
<feature type="compositionally biased region" description="Basic and acidic residues" evidence="1">
    <location>
        <begin position="99"/>
        <end position="112"/>
    </location>
</feature>
<evidence type="ECO:0000313" key="4">
    <source>
        <dbReference type="Proteomes" id="UP001151516"/>
    </source>
</evidence>
<evidence type="ECO:0000256" key="2">
    <source>
        <dbReference type="SAM" id="SignalP"/>
    </source>
</evidence>
<dbReference type="SUPFAM" id="SSF48371">
    <property type="entry name" value="ARM repeat"/>
    <property type="match status" value="1"/>
</dbReference>